<dbReference type="AlphaFoldDB" id="A0A239A709"/>
<protein>
    <submittedName>
        <fullName evidence="1">Uncharacterized protein</fullName>
    </submittedName>
</protein>
<gene>
    <name evidence="1" type="ORF">SAMN06265355_108227</name>
</gene>
<dbReference type="RefSeq" id="WP_089313663.1">
    <property type="nucleotide sequence ID" value="NZ_FZNP01000008.1"/>
</dbReference>
<evidence type="ECO:0000313" key="1">
    <source>
        <dbReference type="EMBL" id="SNR91340.1"/>
    </source>
</evidence>
<proteinExistence type="predicted"/>
<accession>A0A239A709</accession>
<name>A0A239A709_9ACTN</name>
<sequence>MSAQPVEPLLPGQVHRVPRTIKGIADWLTEEKRTRFLKEVMAAREEDDYRRVMDDWWAEAHLAQIPDRAERRARARRADRSELVSLEELKRRFLSEEDAEK</sequence>
<dbReference type="Proteomes" id="UP000198420">
    <property type="component" value="Unassembled WGS sequence"/>
</dbReference>
<dbReference type="EMBL" id="FZNP01000008">
    <property type="protein sequence ID" value="SNR91340.1"/>
    <property type="molecule type" value="Genomic_DNA"/>
</dbReference>
<organism evidence="1 2">
    <name type="scientific">Actinomadura mexicana</name>
    <dbReference type="NCBI Taxonomy" id="134959"/>
    <lineage>
        <taxon>Bacteria</taxon>
        <taxon>Bacillati</taxon>
        <taxon>Actinomycetota</taxon>
        <taxon>Actinomycetes</taxon>
        <taxon>Streptosporangiales</taxon>
        <taxon>Thermomonosporaceae</taxon>
        <taxon>Actinomadura</taxon>
    </lineage>
</organism>
<keyword evidence="2" id="KW-1185">Reference proteome</keyword>
<reference evidence="2" key="1">
    <citation type="submission" date="2017-06" db="EMBL/GenBank/DDBJ databases">
        <authorList>
            <person name="Varghese N."/>
            <person name="Submissions S."/>
        </authorList>
    </citation>
    <scope>NUCLEOTIDE SEQUENCE [LARGE SCALE GENOMIC DNA]</scope>
    <source>
        <strain evidence="2">DSM 44485</strain>
    </source>
</reference>
<dbReference type="OrthoDB" id="3854670at2"/>
<evidence type="ECO:0000313" key="2">
    <source>
        <dbReference type="Proteomes" id="UP000198420"/>
    </source>
</evidence>